<evidence type="ECO:0008006" key="4">
    <source>
        <dbReference type="Google" id="ProtNLM"/>
    </source>
</evidence>
<accession>A0A382DIN0</accession>
<dbReference type="Pfam" id="PF00534">
    <property type="entry name" value="Glycos_transf_1"/>
    <property type="match status" value="1"/>
</dbReference>
<dbReference type="InterPro" id="IPR001296">
    <property type="entry name" value="Glyco_trans_1"/>
</dbReference>
<dbReference type="NCBIfam" id="TIGR03999">
    <property type="entry name" value="thiol_BshA"/>
    <property type="match status" value="1"/>
</dbReference>
<evidence type="ECO:0000313" key="3">
    <source>
        <dbReference type="EMBL" id="SVB37467.1"/>
    </source>
</evidence>
<dbReference type="PANTHER" id="PTHR12526:SF599">
    <property type="entry name" value="N-ACETYL-ALPHA-D-GLUCOSAMINYL L-MALATE SYNTHASE"/>
    <property type="match status" value="1"/>
</dbReference>
<evidence type="ECO:0000259" key="1">
    <source>
        <dbReference type="Pfam" id="PF00534"/>
    </source>
</evidence>
<sequence>MKIGITCYPTYGGSGAVATSLGSQLALRGHEVHFISYAQPFRLGPFNERIFFHEVEIEHYPLFEHPPYALALAVTIYDAVRTHNLDLVHVHYAIPHATSAWIAQEMLGEDGPPVVTTLHGTDITLVGVHPSFQPITQFSILRSDGITAVSHYLKDETIRDFDVPAERVKVIPNFVDSIVDREPDRGRYRSTMAKEEEKVVMHVSNFRPVKRVLDVIEIFSGIVTVMPARLVMIGDGPERSAAMERAKILGIADKVTFLGKHSHVDELLSCADLFLLPSSSESFGLAALEAMATGTPVVASNVGGIKEVIVDGETGYLCEVGDVRKMTDSSIQLLSSPSIWKAFSECGLTVVKDRFSATKIVPCYEKFYAEIMGSK</sequence>
<dbReference type="AlphaFoldDB" id="A0A382DIN0"/>
<feature type="domain" description="Glycosyl transferase family 1" evidence="1">
    <location>
        <begin position="193"/>
        <end position="340"/>
    </location>
</feature>
<gene>
    <name evidence="3" type="ORF">METZ01_LOCUS190321</name>
</gene>
<dbReference type="InterPro" id="IPR028098">
    <property type="entry name" value="Glyco_trans_4-like_N"/>
</dbReference>
<evidence type="ECO:0000259" key="2">
    <source>
        <dbReference type="Pfam" id="PF13439"/>
    </source>
</evidence>
<dbReference type="GO" id="GO:0016757">
    <property type="term" value="F:glycosyltransferase activity"/>
    <property type="evidence" value="ECO:0007669"/>
    <property type="project" value="InterPro"/>
</dbReference>
<dbReference type="SUPFAM" id="SSF53756">
    <property type="entry name" value="UDP-Glycosyltransferase/glycogen phosphorylase"/>
    <property type="match status" value="1"/>
</dbReference>
<organism evidence="3">
    <name type="scientific">marine metagenome</name>
    <dbReference type="NCBI Taxonomy" id="408172"/>
    <lineage>
        <taxon>unclassified sequences</taxon>
        <taxon>metagenomes</taxon>
        <taxon>ecological metagenomes</taxon>
    </lineage>
</organism>
<dbReference type="EMBL" id="UINC01039251">
    <property type="protein sequence ID" value="SVB37467.1"/>
    <property type="molecule type" value="Genomic_DNA"/>
</dbReference>
<name>A0A382DIN0_9ZZZZ</name>
<dbReference type="InterPro" id="IPR023881">
    <property type="entry name" value="Thiol_BshA"/>
</dbReference>
<dbReference type="GO" id="GO:0071793">
    <property type="term" value="P:bacillithiol biosynthetic process"/>
    <property type="evidence" value="ECO:0007669"/>
    <property type="project" value="InterPro"/>
</dbReference>
<protein>
    <recommendedName>
        <fullName evidence="4">N-acetyl-alpha-D-glucosaminyl L-malate synthase BshA</fullName>
    </recommendedName>
</protein>
<dbReference type="Gene3D" id="3.40.50.2000">
    <property type="entry name" value="Glycogen Phosphorylase B"/>
    <property type="match status" value="2"/>
</dbReference>
<dbReference type="PANTHER" id="PTHR12526">
    <property type="entry name" value="GLYCOSYLTRANSFERASE"/>
    <property type="match status" value="1"/>
</dbReference>
<dbReference type="Pfam" id="PF13439">
    <property type="entry name" value="Glyco_transf_4"/>
    <property type="match status" value="1"/>
</dbReference>
<feature type="domain" description="Glycosyltransferase subfamily 4-like N-terminal" evidence="2">
    <location>
        <begin position="11"/>
        <end position="176"/>
    </location>
</feature>
<reference evidence="3" key="1">
    <citation type="submission" date="2018-05" db="EMBL/GenBank/DDBJ databases">
        <authorList>
            <person name="Lanie J.A."/>
            <person name="Ng W.-L."/>
            <person name="Kazmierczak K.M."/>
            <person name="Andrzejewski T.M."/>
            <person name="Davidsen T.M."/>
            <person name="Wayne K.J."/>
            <person name="Tettelin H."/>
            <person name="Glass J.I."/>
            <person name="Rusch D."/>
            <person name="Podicherti R."/>
            <person name="Tsui H.-C.T."/>
            <person name="Winkler M.E."/>
        </authorList>
    </citation>
    <scope>NUCLEOTIDE SEQUENCE</scope>
</reference>
<proteinExistence type="predicted"/>